<dbReference type="Proteomes" id="UP000799779">
    <property type="component" value="Unassembled WGS sequence"/>
</dbReference>
<gene>
    <name evidence="3" type="ORF">P154DRAFT_573957</name>
</gene>
<feature type="compositionally biased region" description="Low complexity" evidence="1">
    <location>
        <begin position="30"/>
        <end position="48"/>
    </location>
</feature>
<protein>
    <submittedName>
        <fullName evidence="3">Uncharacterized protein</fullName>
    </submittedName>
</protein>
<evidence type="ECO:0000313" key="3">
    <source>
        <dbReference type="EMBL" id="KAF2002763.1"/>
    </source>
</evidence>
<organism evidence="3 4">
    <name type="scientific">Amniculicola lignicola CBS 123094</name>
    <dbReference type="NCBI Taxonomy" id="1392246"/>
    <lineage>
        <taxon>Eukaryota</taxon>
        <taxon>Fungi</taxon>
        <taxon>Dikarya</taxon>
        <taxon>Ascomycota</taxon>
        <taxon>Pezizomycotina</taxon>
        <taxon>Dothideomycetes</taxon>
        <taxon>Pleosporomycetidae</taxon>
        <taxon>Pleosporales</taxon>
        <taxon>Amniculicolaceae</taxon>
        <taxon>Amniculicola</taxon>
    </lineage>
</organism>
<evidence type="ECO:0000256" key="2">
    <source>
        <dbReference type="SAM" id="SignalP"/>
    </source>
</evidence>
<feature type="region of interest" description="Disordered" evidence="1">
    <location>
        <begin position="23"/>
        <end position="71"/>
    </location>
</feature>
<evidence type="ECO:0000256" key="1">
    <source>
        <dbReference type="SAM" id="MobiDB-lite"/>
    </source>
</evidence>
<dbReference type="AlphaFoldDB" id="A0A6A5WLP1"/>
<sequence>MRFTFATFVLVSAFLEASAIRIPLPPKLPGTPNTPNTPNMPNTPNNPGRLPDPNTPNTPNTPGRLPDPISCSGRRRAVECTIDSKKWDDFQVETKYRQPGAHAIADLDSIKSHPGDAQPNTEDITRKYSTEIYEDSTFNNKITIERLKMEKDTQFTEFVVYNKKENVDEVIDNIKRAGGDQRDLDKVADILKTRQILQTKSNPDHGVIAIELSFGRKYDVYRDYDEEGLQRPALHGNKDDSIRWSDQVMDGWKAAIREKDATLTIKDVPLKSIIRSEVNNADTNNVIEAAMQKAGQKFGNKEGEDSIVFSKNDENKEGFEAMAGTIHGKRVNVPASEPPKQASRHPNKLSATHYLSTTTAPPTNTQSAYKEADINIAISSIKQGQIRSVNRAAQTFNVP</sequence>
<accession>A0A6A5WLP1</accession>
<name>A0A6A5WLP1_9PLEO</name>
<feature type="signal peptide" evidence="2">
    <location>
        <begin position="1"/>
        <end position="19"/>
    </location>
</feature>
<proteinExistence type="predicted"/>
<keyword evidence="4" id="KW-1185">Reference proteome</keyword>
<feature type="chain" id="PRO_5025684843" evidence="2">
    <location>
        <begin position="20"/>
        <end position="399"/>
    </location>
</feature>
<keyword evidence="2" id="KW-0732">Signal</keyword>
<reference evidence="3" key="1">
    <citation type="journal article" date="2020" name="Stud. Mycol.">
        <title>101 Dothideomycetes genomes: a test case for predicting lifestyles and emergence of pathogens.</title>
        <authorList>
            <person name="Haridas S."/>
            <person name="Albert R."/>
            <person name="Binder M."/>
            <person name="Bloem J."/>
            <person name="Labutti K."/>
            <person name="Salamov A."/>
            <person name="Andreopoulos B."/>
            <person name="Baker S."/>
            <person name="Barry K."/>
            <person name="Bills G."/>
            <person name="Bluhm B."/>
            <person name="Cannon C."/>
            <person name="Castanera R."/>
            <person name="Culley D."/>
            <person name="Daum C."/>
            <person name="Ezra D."/>
            <person name="Gonzalez J."/>
            <person name="Henrissat B."/>
            <person name="Kuo A."/>
            <person name="Liang C."/>
            <person name="Lipzen A."/>
            <person name="Lutzoni F."/>
            <person name="Magnuson J."/>
            <person name="Mondo S."/>
            <person name="Nolan M."/>
            <person name="Ohm R."/>
            <person name="Pangilinan J."/>
            <person name="Park H.-J."/>
            <person name="Ramirez L."/>
            <person name="Alfaro M."/>
            <person name="Sun H."/>
            <person name="Tritt A."/>
            <person name="Yoshinaga Y."/>
            <person name="Zwiers L.-H."/>
            <person name="Turgeon B."/>
            <person name="Goodwin S."/>
            <person name="Spatafora J."/>
            <person name="Crous P."/>
            <person name="Grigoriev I."/>
        </authorList>
    </citation>
    <scope>NUCLEOTIDE SEQUENCE</scope>
    <source>
        <strain evidence="3">CBS 123094</strain>
    </source>
</reference>
<dbReference type="EMBL" id="ML977576">
    <property type="protein sequence ID" value="KAF2002763.1"/>
    <property type="molecule type" value="Genomic_DNA"/>
</dbReference>
<dbReference type="OrthoDB" id="5337308at2759"/>
<evidence type="ECO:0000313" key="4">
    <source>
        <dbReference type="Proteomes" id="UP000799779"/>
    </source>
</evidence>